<dbReference type="KEGG" id="elut:CKA38_10810"/>
<reference evidence="2 3" key="1">
    <citation type="journal article" date="2018" name="Syst. Appl. Microbiol.">
        <title>Ereboglobus luteus gen. nov. sp. nov. from cockroach guts, and new insights into the oxygen relationship of the genera Opitutus and Didymococcus (Verrucomicrobia: Opitutaceae).</title>
        <authorList>
            <person name="Tegtmeier D."/>
            <person name="Belitz A."/>
            <person name="Radek R."/>
            <person name="Heimerl T."/>
            <person name="Brune A."/>
        </authorList>
    </citation>
    <scope>NUCLEOTIDE SEQUENCE [LARGE SCALE GENOMIC DNA]</scope>
    <source>
        <strain evidence="2 3">Ho45</strain>
    </source>
</reference>
<name>A0A2U8E539_9BACT</name>
<accession>A0A2U8E539</accession>
<dbReference type="AlphaFoldDB" id="A0A2U8E539"/>
<dbReference type="OrthoDB" id="648917at2"/>
<feature type="domain" description="DUF1266" evidence="1">
    <location>
        <begin position="121"/>
        <end position="297"/>
    </location>
</feature>
<protein>
    <recommendedName>
        <fullName evidence="1">DUF1266 domain-containing protein</fullName>
    </recommendedName>
</protein>
<sequence length="297" mass="33643">MTPQEQQLDAYLNQLKAMGLTDEMIEAYKQQFAASMNAASQWNQNISQFTQNMQQFNELFGDGDGDDDETGGSEITLSDKTTLTPDEQRAVACGADLCMLNDQYLNDLPTGLGKKNCRQLLSQWWDIDGREEMLETIARLQKTGHRGQFKIIAQAYTILDAKEGKRYLREDLAGVMDEDVAVERLRNLRDGLEQFVEDGLISSEKKVPDMMVWDFARIINISRAGFDAGYLEREEALASIMDAAAKIGAAYGSWKEMSVAYQFARYVWTGDDTYELMKANMDVLLSDPKSPWVTIEW</sequence>
<dbReference type="Pfam" id="PF06889">
    <property type="entry name" value="DUF1266"/>
    <property type="match status" value="1"/>
</dbReference>
<evidence type="ECO:0000313" key="2">
    <source>
        <dbReference type="EMBL" id="AWI09674.1"/>
    </source>
</evidence>
<evidence type="ECO:0000313" key="3">
    <source>
        <dbReference type="Proteomes" id="UP000244896"/>
    </source>
</evidence>
<evidence type="ECO:0000259" key="1">
    <source>
        <dbReference type="Pfam" id="PF06889"/>
    </source>
</evidence>
<dbReference type="InterPro" id="IPR009677">
    <property type="entry name" value="DUF1266"/>
</dbReference>
<dbReference type="RefSeq" id="WP_108825487.1">
    <property type="nucleotide sequence ID" value="NZ_CP023004.1"/>
</dbReference>
<organism evidence="2 3">
    <name type="scientific">Ereboglobus luteus</name>
    <dbReference type="NCBI Taxonomy" id="1796921"/>
    <lineage>
        <taxon>Bacteria</taxon>
        <taxon>Pseudomonadati</taxon>
        <taxon>Verrucomicrobiota</taxon>
        <taxon>Opitutia</taxon>
        <taxon>Opitutales</taxon>
        <taxon>Opitutaceae</taxon>
        <taxon>Ereboglobus</taxon>
    </lineage>
</organism>
<gene>
    <name evidence="2" type="ORF">CKA38_10810</name>
</gene>
<proteinExistence type="predicted"/>
<dbReference type="Proteomes" id="UP000244896">
    <property type="component" value="Chromosome"/>
</dbReference>
<keyword evidence="3" id="KW-1185">Reference proteome</keyword>
<dbReference type="EMBL" id="CP023004">
    <property type="protein sequence ID" value="AWI09674.1"/>
    <property type="molecule type" value="Genomic_DNA"/>
</dbReference>